<evidence type="ECO:0000313" key="4">
    <source>
        <dbReference type="EMBL" id="SNZ08540.1"/>
    </source>
</evidence>
<dbReference type="OrthoDB" id="9815602at2"/>
<dbReference type="AlphaFoldDB" id="A0A285NGD4"/>
<dbReference type="SUPFAM" id="SSF53850">
    <property type="entry name" value="Periplasmic binding protein-like II"/>
    <property type="match status" value="1"/>
</dbReference>
<keyword evidence="5" id="KW-1185">Reference proteome</keyword>
<keyword evidence="3" id="KW-0732">Signal</keyword>
<evidence type="ECO:0000313" key="5">
    <source>
        <dbReference type="Proteomes" id="UP000219036"/>
    </source>
</evidence>
<dbReference type="Proteomes" id="UP000219036">
    <property type="component" value="Unassembled WGS sequence"/>
</dbReference>
<protein>
    <submittedName>
        <fullName evidence="4">NitT/TauT family transport system substrate-binding protein</fullName>
    </submittedName>
</protein>
<dbReference type="PANTHER" id="PTHR30024:SF47">
    <property type="entry name" value="TAURINE-BINDING PERIPLASMIC PROTEIN"/>
    <property type="match status" value="1"/>
</dbReference>
<dbReference type="PANTHER" id="PTHR30024">
    <property type="entry name" value="ALIPHATIC SULFONATES-BINDING PROTEIN-RELATED"/>
    <property type="match status" value="1"/>
</dbReference>
<evidence type="ECO:0000256" key="2">
    <source>
        <dbReference type="ARBA" id="ARBA00010742"/>
    </source>
</evidence>
<reference evidence="5" key="1">
    <citation type="submission" date="2017-09" db="EMBL/GenBank/DDBJ databases">
        <authorList>
            <person name="Varghese N."/>
            <person name="Submissions S."/>
        </authorList>
    </citation>
    <scope>NUCLEOTIDE SEQUENCE [LARGE SCALE GENOMIC DNA]</scope>
    <source>
        <strain evidence="5">DSM 15103</strain>
    </source>
</reference>
<accession>A0A285NGD4</accession>
<dbReference type="Pfam" id="PF13379">
    <property type="entry name" value="NMT1_2"/>
    <property type="match status" value="1"/>
</dbReference>
<comment type="subcellular location">
    <subcellularLocation>
        <location evidence="1">Periplasm</location>
    </subcellularLocation>
</comment>
<proteinExistence type="inferred from homology"/>
<dbReference type="CDD" id="cd13563">
    <property type="entry name" value="PBP2_SsuA_like_6"/>
    <property type="match status" value="1"/>
</dbReference>
<organism evidence="4 5">
    <name type="scientific">Persephonella hydrogeniphila</name>
    <dbReference type="NCBI Taxonomy" id="198703"/>
    <lineage>
        <taxon>Bacteria</taxon>
        <taxon>Pseudomonadati</taxon>
        <taxon>Aquificota</taxon>
        <taxon>Aquificia</taxon>
        <taxon>Aquificales</taxon>
        <taxon>Hydrogenothermaceae</taxon>
        <taxon>Persephonella</taxon>
    </lineage>
</organism>
<dbReference type="EMBL" id="OBEI01000005">
    <property type="protein sequence ID" value="SNZ08540.1"/>
    <property type="molecule type" value="Genomic_DNA"/>
</dbReference>
<comment type="similarity">
    <text evidence="2">Belongs to the bacterial solute-binding protein SsuA/TauA family.</text>
</comment>
<evidence type="ECO:0000256" key="1">
    <source>
        <dbReference type="ARBA" id="ARBA00004418"/>
    </source>
</evidence>
<name>A0A285NGD4_9AQUI</name>
<gene>
    <name evidence="4" type="ORF">SAMN06265182_1336</name>
</gene>
<dbReference type="GO" id="GO:0042597">
    <property type="term" value="C:periplasmic space"/>
    <property type="evidence" value="ECO:0007669"/>
    <property type="project" value="UniProtKB-SubCell"/>
</dbReference>
<dbReference type="PROSITE" id="PS51257">
    <property type="entry name" value="PROKAR_LIPOPROTEIN"/>
    <property type="match status" value="1"/>
</dbReference>
<dbReference type="Gene3D" id="3.40.190.10">
    <property type="entry name" value="Periplasmic binding protein-like II"/>
    <property type="match status" value="2"/>
</dbReference>
<evidence type="ECO:0000256" key="3">
    <source>
        <dbReference type="ARBA" id="ARBA00022729"/>
    </source>
</evidence>
<dbReference type="RefSeq" id="WP_097000505.1">
    <property type="nucleotide sequence ID" value="NZ_OBEI01000005.1"/>
</dbReference>
<sequence length="314" mass="35765">MKKFIILILIITASCIFDSKEYLKIGTNVWPGYEPLYLARELGYLKNIPVHLVEYSSASQVLRAYRNRRINGAALTLDEVLLLKDYGFEPVVVLVMDISNGADVIIGRKGINSVKDLKGKKIGVENTALGAYVLTRALEKYGLSVKQVKVIPLEVDEHYRWFKEGKVDAVVTFEPVKSKLLREGGKIIFDSSQIPGEIVDVLVVERDFLTKSPHVVKSVISSWFKAVDFMKNRKEEALKIIAEREHISPEELEKAYRGMIIPDRKTNIKLVDTGEPELKKVAKKLLKIMRQKKIISKEYIDIDSLFYTNIPVER</sequence>